<dbReference type="SUPFAM" id="SSF54211">
    <property type="entry name" value="Ribosomal protein S5 domain 2-like"/>
    <property type="match status" value="1"/>
</dbReference>
<dbReference type="AlphaFoldDB" id="A0A5R9G889"/>
<organism evidence="1 2">
    <name type="scientific">Paenibacillus antri</name>
    <dbReference type="NCBI Taxonomy" id="2582848"/>
    <lineage>
        <taxon>Bacteria</taxon>
        <taxon>Bacillati</taxon>
        <taxon>Bacillota</taxon>
        <taxon>Bacilli</taxon>
        <taxon>Bacillales</taxon>
        <taxon>Paenibacillaceae</taxon>
        <taxon>Paenibacillus</taxon>
    </lineage>
</organism>
<accession>A0A5R9G889</accession>
<dbReference type="InterPro" id="IPR020568">
    <property type="entry name" value="Ribosomal_Su5_D2-typ_SF"/>
</dbReference>
<comment type="caution">
    <text evidence="1">The sequence shown here is derived from an EMBL/GenBank/DDBJ whole genome shotgun (WGS) entry which is preliminary data.</text>
</comment>
<reference evidence="1 2" key="1">
    <citation type="submission" date="2019-05" db="EMBL/GenBank/DDBJ databases">
        <authorList>
            <person name="Narsing Rao M.P."/>
            <person name="Li W.J."/>
        </authorList>
    </citation>
    <scope>NUCLEOTIDE SEQUENCE [LARGE SCALE GENOMIC DNA]</scope>
    <source>
        <strain evidence="1 2">SYSU_K30003</strain>
    </source>
</reference>
<evidence type="ECO:0000313" key="1">
    <source>
        <dbReference type="EMBL" id="TLS52637.1"/>
    </source>
</evidence>
<dbReference type="Gene3D" id="3.30.230.10">
    <property type="match status" value="1"/>
</dbReference>
<dbReference type="Proteomes" id="UP000309676">
    <property type="component" value="Unassembled WGS sequence"/>
</dbReference>
<sequence>MFKVLPMAGMIMMQAAGLLFYAFEWRGIRAWSSRVAALALVVPAVLCFPVPGVHTVGPAEASDYSVDGKKGAISAPNVELRAALAVELFRQPWNRAEASDEASGSNGLGLAELSEEDFGDLYELPFEVPESFYAADGAATDPHALMKTLARWDATLSEDVTQGQSVMGIGSVAPDGSIGMVDDIEAYTQAALRSEPKVFFVPVEAYEQVRAIDKELLVVPVSRFEEVLYFLSQPVTFWPLRNFGLFCH</sequence>
<evidence type="ECO:0000313" key="2">
    <source>
        <dbReference type="Proteomes" id="UP000309676"/>
    </source>
</evidence>
<dbReference type="InterPro" id="IPR014721">
    <property type="entry name" value="Ribsml_uS5_D2-typ_fold_subgr"/>
</dbReference>
<protein>
    <submittedName>
        <fullName evidence="1">Uncharacterized protein</fullName>
    </submittedName>
</protein>
<dbReference type="EMBL" id="VCIW01000004">
    <property type="protein sequence ID" value="TLS52637.1"/>
    <property type="molecule type" value="Genomic_DNA"/>
</dbReference>
<proteinExistence type="predicted"/>
<keyword evidence="2" id="KW-1185">Reference proteome</keyword>
<gene>
    <name evidence="1" type="ORF">FE782_08355</name>
</gene>
<name>A0A5R9G889_9BACL</name>